<feature type="domain" description="N-acetyltransferase" evidence="2">
    <location>
        <begin position="1"/>
        <end position="136"/>
    </location>
</feature>
<dbReference type="Pfam" id="PF00583">
    <property type="entry name" value="Acetyltransf_1"/>
    <property type="match status" value="1"/>
</dbReference>
<name>A0ABV2K8Z2_SPOPS</name>
<organism evidence="3 4">
    <name type="scientific">Sporosarcina psychrophila</name>
    <name type="common">Bacillus psychrophilus</name>
    <dbReference type="NCBI Taxonomy" id="1476"/>
    <lineage>
        <taxon>Bacteria</taxon>
        <taxon>Bacillati</taxon>
        <taxon>Bacillota</taxon>
        <taxon>Bacilli</taxon>
        <taxon>Bacillales</taxon>
        <taxon>Caryophanaceae</taxon>
        <taxon>Sporosarcina</taxon>
    </lineage>
</organism>
<dbReference type="PANTHER" id="PTHR13947:SF37">
    <property type="entry name" value="LD18367P"/>
    <property type="match status" value="1"/>
</dbReference>
<dbReference type="SUPFAM" id="SSF55729">
    <property type="entry name" value="Acyl-CoA N-acyltransferases (Nat)"/>
    <property type="match status" value="1"/>
</dbReference>
<protein>
    <submittedName>
        <fullName evidence="3">Ribosomal protein S18 acetylase RimI-like enzyme</fullName>
    </submittedName>
</protein>
<dbReference type="EMBL" id="JBEPME010000003">
    <property type="protein sequence ID" value="MET3657317.1"/>
    <property type="molecule type" value="Genomic_DNA"/>
</dbReference>
<gene>
    <name evidence="3" type="ORF">ABIC55_002404</name>
</gene>
<dbReference type="InterPro" id="IPR050769">
    <property type="entry name" value="NAT_camello-type"/>
</dbReference>
<evidence type="ECO:0000259" key="2">
    <source>
        <dbReference type="PROSITE" id="PS51186"/>
    </source>
</evidence>
<dbReference type="InterPro" id="IPR016181">
    <property type="entry name" value="Acyl_CoA_acyltransferase"/>
</dbReference>
<dbReference type="CDD" id="cd04301">
    <property type="entry name" value="NAT_SF"/>
    <property type="match status" value="1"/>
</dbReference>
<sequence length="151" mass="16887">MKIRKLLQHEAPPFELLLLADPSREQVELYIANGECRVAEEEGEIVGVYVLVKLGITTMEIINIAVDERIHGRGIGKKLMSDAIQTAKVLGCKFLEVGTGNSSIGQLAFYQKSGFSIDGVIKDFFVDHYEEEIIENGIQCRDMIRLSMEIV</sequence>
<evidence type="ECO:0000313" key="3">
    <source>
        <dbReference type="EMBL" id="MET3657317.1"/>
    </source>
</evidence>
<evidence type="ECO:0000313" key="4">
    <source>
        <dbReference type="Proteomes" id="UP001549104"/>
    </source>
</evidence>
<reference evidence="3 4" key="1">
    <citation type="submission" date="2024-06" db="EMBL/GenBank/DDBJ databases">
        <title>Sorghum-associated microbial communities from plants grown in Nebraska, USA.</title>
        <authorList>
            <person name="Schachtman D."/>
        </authorList>
    </citation>
    <scope>NUCLEOTIDE SEQUENCE [LARGE SCALE GENOMIC DNA]</scope>
    <source>
        <strain evidence="3 4">1288</strain>
    </source>
</reference>
<keyword evidence="4" id="KW-1185">Reference proteome</keyword>
<dbReference type="Proteomes" id="UP001549104">
    <property type="component" value="Unassembled WGS sequence"/>
</dbReference>
<accession>A0ABV2K8Z2</accession>
<dbReference type="InterPro" id="IPR000182">
    <property type="entry name" value="GNAT_dom"/>
</dbReference>
<dbReference type="PANTHER" id="PTHR13947">
    <property type="entry name" value="GNAT FAMILY N-ACETYLTRANSFERASE"/>
    <property type="match status" value="1"/>
</dbReference>
<keyword evidence="1" id="KW-0808">Transferase</keyword>
<comment type="caution">
    <text evidence="3">The sequence shown here is derived from an EMBL/GenBank/DDBJ whole genome shotgun (WGS) entry which is preliminary data.</text>
</comment>
<evidence type="ECO:0000256" key="1">
    <source>
        <dbReference type="ARBA" id="ARBA00022679"/>
    </source>
</evidence>
<dbReference type="PROSITE" id="PS51186">
    <property type="entry name" value="GNAT"/>
    <property type="match status" value="1"/>
</dbReference>
<dbReference type="RefSeq" id="WP_067204982.1">
    <property type="nucleotide sequence ID" value="NZ_CP014616.1"/>
</dbReference>
<proteinExistence type="predicted"/>
<dbReference type="Gene3D" id="3.40.630.30">
    <property type="match status" value="1"/>
</dbReference>